<name>A0ABP1PLF1_9HEXA</name>
<proteinExistence type="predicted"/>
<accession>A0ABP1PLF1</accession>
<dbReference type="SUPFAM" id="SSF53098">
    <property type="entry name" value="Ribonuclease H-like"/>
    <property type="match status" value="1"/>
</dbReference>
<dbReference type="SMART" id="SM00479">
    <property type="entry name" value="EXOIII"/>
    <property type="match status" value="1"/>
</dbReference>
<evidence type="ECO:0000256" key="1">
    <source>
        <dbReference type="SAM" id="MobiDB-lite"/>
    </source>
</evidence>
<evidence type="ECO:0000313" key="3">
    <source>
        <dbReference type="EMBL" id="CAL8069325.1"/>
    </source>
</evidence>
<dbReference type="InterPro" id="IPR012337">
    <property type="entry name" value="RNaseH-like_sf"/>
</dbReference>
<dbReference type="InterPro" id="IPR013520">
    <property type="entry name" value="Ribonucl_H"/>
</dbReference>
<organism evidence="3 5">
    <name type="scientific">Orchesella dallaii</name>
    <dbReference type="NCBI Taxonomy" id="48710"/>
    <lineage>
        <taxon>Eukaryota</taxon>
        <taxon>Metazoa</taxon>
        <taxon>Ecdysozoa</taxon>
        <taxon>Arthropoda</taxon>
        <taxon>Hexapoda</taxon>
        <taxon>Collembola</taxon>
        <taxon>Entomobryomorpha</taxon>
        <taxon>Entomobryoidea</taxon>
        <taxon>Orchesellidae</taxon>
        <taxon>Orchesellinae</taxon>
        <taxon>Orchesella</taxon>
    </lineage>
</organism>
<comment type="caution">
    <text evidence="3">The sequence shown here is derived from an EMBL/GenBank/DDBJ whole genome shotgun (WGS) entry which is preliminary data.</text>
</comment>
<reference evidence="3 5" key="1">
    <citation type="submission" date="2024-08" db="EMBL/GenBank/DDBJ databases">
        <authorList>
            <person name="Cucini C."/>
            <person name="Frati F."/>
        </authorList>
    </citation>
    <scope>NUCLEOTIDE SEQUENCE [LARGE SCALE GENOMIC DNA]</scope>
</reference>
<dbReference type="InterPro" id="IPR036397">
    <property type="entry name" value="RNaseH_sf"/>
</dbReference>
<sequence length="361" mass="40199">MEVKDLPECSKIQPPPPGPKTYSNASAVNSVLQVTKQMTVDDRFQLTSELIKSFAGDAERQKKLMNLARDGMAKSKTLSQSQSNVLDLACLKAESTEVCGQLRNVDPGASCPNPSVPASQVPFICRGDLIANCEVMFIDTEKVTVAKTHDNMSGDFAIVNEKGQLLFWCFINHRNVCKYNTQLTGLTEAKLKMGLDIQLVQTMLSRILPGKTIYGAAINNDIKSLGFDPAKMPFNVKLMDVQDFYRDSAGQPISLAQLSEHFIGCSMHENKHSSIADARFTAICYHKMIKFQRAGMTRFSCPVMDEMRKNPKNNPRNRSQMTFDRCTCGVIAANPKGKKSKKKNPKAFSNLMTEFSMDDWL</sequence>
<dbReference type="Gene3D" id="3.30.420.10">
    <property type="entry name" value="Ribonuclease H-like superfamily/Ribonuclease H"/>
    <property type="match status" value="1"/>
</dbReference>
<gene>
    <name evidence="4" type="ORF">ODALV1_LOCUS31556</name>
    <name evidence="3" type="ORF">ODALV1_LOCUS712</name>
</gene>
<dbReference type="EMBL" id="CAXLJM020000004">
    <property type="protein sequence ID" value="CAL8069325.1"/>
    <property type="molecule type" value="Genomic_DNA"/>
</dbReference>
<keyword evidence="5" id="KW-1185">Reference proteome</keyword>
<dbReference type="Proteomes" id="UP001642540">
    <property type="component" value="Unassembled WGS sequence"/>
</dbReference>
<evidence type="ECO:0000313" key="4">
    <source>
        <dbReference type="EMBL" id="CAL8148866.1"/>
    </source>
</evidence>
<protein>
    <recommendedName>
        <fullName evidence="2">Exonuclease domain-containing protein</fullName>
    </recommendedName>
</protein>
<evidence type="ECO:0000313" key="5">
    <source>
        <dbReference type="Proteomes" id="UP001642540"/>
    </source>
</evidence>
<evidence type="ECO:0000259" key="2">
    <source>
        <dbReference type="SMART" id="SM00479"/>
    </source>
</evidence>
<feature type="region of interest" description="Disordered" evidence="1">
    <location>
        <begin position="1"/>
        <end position="24"/>
    </location>
</feature>
<feature type="domain" description="Exonuclease" evidence="2">
    <location>
        <begin position="134"/>
        <end position="294"/>
    </location>
</feature>
<dbReference type="EMBL" id="CAXLJM020000177">
    <property type="protein sequence ID" value="CAL8148866.1"/>
    <property type="molecule type" value="Genomic_DNA"/>
</dbReference>